<evidence type="ECO:0000313" key="2">
    <source>
        <dbReference type="EMBL" id="NNG38423.1"/>
    </source>
</evidence>
<keyword evidence="1" id="KW-1133">Transmembrane helix</keyword>
<keyword evidence="1" id="KW-0812">Transmembrane</keyword>
<dbReference type="Gene3D" id="3.40.50.1820">
    <property type="entry name" value="alpha/beta hydrolase"/>
    <property type="match status" value="1"/>
</dbReference>
<evidence type="ECO:0008006" key="4">
    <source>
        <dbReference type="Google" id="ProtNLM"/>
    </source>
</evidence>
<organism evidence="2 3">
    <name type="scientific">Flexivirga aerilata</name>
    <dbReference type="NCBI Taxonomy" id="1656889"/>
    <lineage>
        <taxon>Bacteria</taxon>
        <taxon>Bacillati</taxon>
        <taxon>Actinomycetota</taxon>
        <taxon>Actinomycetes</taxon>
        <taxon>Micrococcales</taxon>
        <taxon>Dermacoccaceae</taxon>
        <taxon>Flexivirga</taxon>
    </lineage>
</organism>
<evidence type="ECO:0000313" key="3">
    <source>
        <dbReference type="Proteomes" id="UP000557772"/>
    </source>
</evidence>
<name>A0A849AF15_9MICO</name>
<feature type="transmembrane region" description="Helical" evidence="1">
    <location>
        <begin position="7"/>
        <end position="30"/>
    </location>
</feature>
<dbReference type="Proteomes" id="UP000557772">
    <property type="component" value="Unassembled WGS sequence"/>
</dbReference>
<proteinExistence type="predicted"/>
<comment type="caution">
    <text evidence="2">The sequence shown here is derived from an EMBL/GenBank/DDBJ whole genome shotgun (WGS) entry which is preliminary data.</text>
</comment>
<dbReference type="InterPro" id="IPR000801">
    <property type="entry name" value="Esterase-like"/>
</dbReference>
<dbReference type="EMBL" id="JABENB010000001">
    <property type="protein sequence ID" value="NNG38423.1"/>
    <property type="molecule type" value="Genomic_DNA"/>
</dbReference>
<keyword evidence="1" id="KW-0472">Membrane</keyword>
<dbReference type="PANTHER" id="PTHR48098">
    <property type="entry name" value="ENTEROCHELIN ESTERASE-RELATED"/>
    <property type="match status" value="1"/>
</dbReference>
<dbReference type="InterPro" id="IPR050583">
    <property type="entry name" value="Mycobacterial_A85_antigen"/>
</dbReference>
<dbReference type="Pfam" id="PF00756">
    <property type="entry name" value="Esterase"/>
    <property type="match status" value="1"/>
</dbReference>
<evidence type="ECO:0000256" key="1">
    <source>
        <dbReference type="SAM" id="Phobius"/>
    </source>
</evidence>
<dbReference type="AlphaFoldDB" id="A0A849AF15"/>
<dbReference type="RefSeq" id="WP_171152121.1">
    <property type="nucleotide sequence ID" value="NZ_JABENB010000001.1"/>
</dbReference>
<keyword evidence="3" id="KW-1185">Reference proteome</keyword>
<sequence length="351" mass="37940">MSLTGDAFYYALIAGTVLMAVLSLLLWGRVRGPGVVRVAQRLVLLVLCQVCAIAVAGTWVNNHYGLYASWSDLLGTNSSSHLVMSGPPPQTADFTRYEGGTVSTFFRGPHSRLAGQVIVWTPPQYAEKAYRHTNFPVIELLHGDPGEPQDWITRGGMPGRLAQFMADGRIKPALVVMPQIYPGGVETDCSDTSQSKVATWMAQDVPALLDRHFRVEHTPRAWALVGISTGGLCAIKLPMQYPKVFGIGAGMDADPFAGDPSVLTDTAERVRNAPLELATKRPPVQLYAATSAQDTWSPPSNIAALAAAVRPPTVLAPAYIERDGGHNWQTWARMEPALFSWLDGVLAPPAQ</sequence>
<reference evidence="2 3" key="1">
    <citation type="submission" date="2020-05" db="EMBL/GenBank/DDBJ databases">
        <title>Flexivirga sp. ID2601S isolated from air conditioner.</title>
        <authorList>
            <person name="Kim D.H."/>
        </authorList>
    </citation>
    <scope>NUCLEOTIDE SEQUENCE [LARGE SCALE GENOMIC DNA]</scope>
    <source>
        <strain evidence="2 3">ID2601S</strain>
    </source>
</reference>
<dbReference type="SUPFAM" id="SSF53474">
    <property type="entry name" value="alpha/beta-Hydrolases"/>
    <property type="match status" value="1"/>
</dbReference>
<gene>
    <name evidence="2" type="ORF">HJ588_03930</name>
</gene>
<feature type="transmembrane region" description="Helical" evidence="1">
    <location>
        <begin position="42"/>
        <end position="60"/>
    </location>
</feature>
<dbReference type="GO" id="GO:0016747">
    <property type="term" value="F:acyltransferase activity, transferring groups other than amino-acyl groups"/>
    <property type="evidence" value="ECO:0007669"/>
    <property type="project" value="TreeGrafter"/>
</dbReference>
<dbReference type="InterPro" id="IPR029058">
    <property type="entry name" value="AB_hydrolase_fold"/>
</dbReference>
<protein>
    <recommendedName>
        <fullName evidence="4">Esterase</fullName>
    </recommendedName>
</protein>
<accession>A0A849AF15</accession>
<dbReference type="PANTHER" id="PTHR48098:SF1">
    <property type="entry name" value="DIACYLGLYCEROL ACYLTRANSFERASE_MYCOLYLTRANSFERASE AG85A"/>
    <property type="match status" value="1"/>
</dbReference>